<dbReference type="Proteomes" id="UP000054097">
    <property type="component" value="Unassembled WGS sequence"/>
</dbReference>
<keyword evidence="3" id="KW-1185">Reference proteome</keyword>
<feature type="compositionally biased region" description="Basic and acidic residues" evidence="1">
    <location>
        <begin position="181"/>
        <end position="193"/>
    </location>
</feature>
<feature type="compositionally biased region" description="Polar residues" evidence="1">
    <location>
        <begin position="21"/>
        <end position="31"/>
    </location>
</feature>
<feature type="region of interest" description="Disordered" evidence="1">
    <location>
        <begin position="1"/>
        <end position="44"/>
    </location>
</feature>
<accession>A0A0C2WNM2</accession>
<evidence type="ECO:0000313" key="3">
    <source>
        <dbReference type="Proteomes" id="UP000054097"/>
    </source>
</evidence>
<reference evidence="2 3" key="1">
    <citation type="submission" date="2014-04" db="EMBL/GenBank/DDBJ databases">
        <authorList>
            <consortium name="DOE Joint Genome Institute"/>
            <person name="Kuo A."/>
            <person name="Zuccaro A."/>
            <person name="Kohler A."/>
            <person name="Nagy L.G."/>
            <person name="Floudas D."/>
            <person name="Copeland A."/>
            <person name="Barry K.W."/>
            <person name="Cichocki N."/>
            <person name="Veneault-Fourrey C."/>
            <person name="LaButti K."/>
            <person name="Lindquist E.A."/>
            <person name="Lipzen A."/>
            <person name="Lundell T."/>
            <person name="Morin E."/>
            <person name="Murat C."/>
            <person name="Sun H."/>
            <person name="Tunlid A."/>
            <person name="Henrissat B."/>
            <person name="Grigoriev I.V."/>
            <person name="Hibbett D.S."/>
            <person name="Martin F."/>
            <person name="Nordberg H.P."/>
            <person name="Cantor M.N."/>
            <person name="Hua S.X."/>
        </authorList>
    </citation>
    <scope>NUCLEOTIDE SEQUENCE [LARGE SCALE GENOMIC DNA]</scope>
    <source>
        <strain evidence="2 3">MAFF 305830</strain>
    </source>
</reference>
<sequence>MKFLRRKSQRDEPDVDYPPSVATTVSNTRDPSPNPVAKDLPPPPLYARFARVTATPSFESLNHSLDAPSASRFSAFNGSTASGFDANAAASPSLRSWSTDAPASQGRAAGSALLAGANNPAVASASTTKPEPIKLKQRGRRVATDSSTTSVSASVEAKRTSSPTKPRRAYTNGSTEPAKPSYEDRFAEKEDVTTRGSTPLRASLPVSVGQSTASPLSNADSGEGIFLFYRHVPATSSKRFA</sequence>
<reference evidence="3" key="2">
    <citation type="submission" date="2015-01" db="EMBL/GenBank/DDBJ databases">
        <title>Evolutionary Origins and Diversification of the Mycorrhizal Mutualists.</title>
        <authorList>
            <consortium name="DOE Joint Genome Institute"/>
            <consortium name="Mycorrhizal Genomics Consortium"/>
            <person name="Kohler A."/>
            <person name="Kuo A."/>
            <person name="Nagy L.G."/>
            <person name="Floudas D."/>
            <person name="Copeland A."/>
            <person name="Barry K.W."/>
            <person name="Cichocki N."/>
            <person name="Veneault-Fourrey C."/>
            <person name="LaButti K."/>
            <person name="Lindquist E.A."/>
            <person name="Lipzen A."/>
            <person name="Lundell T."/>
            <person name="Morin E."/>
            <person name="Murat C."/>
            <person name="Riley R."/>
            <person name="Ohm R."/>
            <person name="Sun H."/>
            <person name="Tunlid A."/>
            <person name="Henrissat B."/>
            <person name="Grigoriev I.V."/>
            <person name="Hibbett D.S."/>
            <person name="Martin F."/>
        </authorList>
    </citation>
    <scope>NUCLEOTIDE SEQUENCE [LARGE SCALE GENOMIC DNA]</scope>
    <source>
        <strain evidence="3">MAFF 305830</strain>
    </source>
</reference>
<feature type="compositionally biased region" description="Low complexity" evidence="1">
    <location>
        <begin position="103"/>
        <end position="121"/>
    </location>
</feature>
<organism evidence="2 3">
    <name type="scientific">Serendipita vermifera MAFF 305830</name>
    <dbReference type="NCBI Taxonomy" id="933852"/>
    <lineage>
        <taxon>Eukaryota</taxon>
        <taxon>Fungi</taxon>
        <taxon>Dikarya</taxon>
        <taxon>Basidiomycota</taxon>
        <taxon>Agaricomycotina</taxon>
        <taxon>Agaricomycetes</taxon>
        <taxon>Sebacinales</taxon>
        <taxon>Serendipitaceae</taxon>
        <taxon>Serendipita</taxon>
    </lineage>
</organism>
<evidence type="ECO:0000256" key="1">
    <source>
        <dbReference type="SAM" id="MobiDB-lite"/>
    </source>
</evidence>
<feature type="compositionally biased region" description="Polar residues" evidence="1">
    <location>
        <begin position="93"/>
        <end position="102"/>
    </location>
</feature>
<feature type="compositionally biased region" description="Polar residues" evidence="1">
    <location>
        <begin position="208"/>
        <end position="220"/>
    </location>
</feature>
<gene>
    <name evidence="2" type="ORF">M408DRAFT_159826</name>
</gene>
<dbReference type="AlphaFoldDB" id="A0A0C2WNM2"/>
<dbReference type="OrthoDB" id="10686851at2759"/>
<proteinExistence type="predicted"/>
<feature type="region of interest" description="Disordered" evidence="1">
    <location>
        <begin position="81"/>
        <end position="221"/>
    </location>
</feature>
<protein>
    <submittedName>
        <fullName evidence="2">Uncharacterized protein</fullName>
    </submittedName>
</protein>
<feature type="compositionally biased region" description="Low complexity" evidence="1">
    <location>
        <begin position="144"/>
        <end position="155"/>
    </location>
</feature>
<dbReference type="EMBL" id="KN824296">
    <property type="protein sequence ID" value="KIM27838.1"/>
    <property type="molecule type" value="Genomic_DNA"/>
</dbReference>
<name>A0A0C2WNM2_SERVB</name>
<dbReference type="HOGENOM" id="CLU_1152351_0_0_1"/>
<evidence type="ECO:0000313" key="2">
    <source>
        <dbReference type="EMBL" id="KIM27838.1"/>
    </source>
</evidence>